<evidence type="ECO:0000313" key="3">
    <source>
        <dbReference type="Proteomes" id="UP000800038"/>
    </source>
</evidence>
<proteinExistence type="predicted"/>
<keyword evidence="1" id="KW-0732">Signal</keyword>
<dbReference type="Proteomes" id="UP000800038">
    <property type="component" value="Unassembled WGS sequence"/>
</dbReference>
<evidence type="ECO:0000256" key="1">
    <source>
        <dbReference type="SAM" id="SignalP"/>
    </source>
</evidence>
<name>A0A6A5SRU4_9PLEO</name>
<evidence type="ECO:0000313" key="2">
    <source>
        <dbReference type="EMBL" id="KAF1942402.1"/>
    </source>
</evidence>
<organism evidence="2 3">
    <name type="scientific">Clathrospora elynae</name>
    <dbReference type="NCBI Taxonomy" id="706981"/>
    <lineage>
        <taxon>Eukaryota</taxon>
        <taxon>Fungi</taxon>
        <taxon>Dikarya</taxon>
        <taxon>Ascomycota</taxon>
        <taxon>Pezizomycotina</taxon>
        <taxon>Dothideomycetes</taxon>
        <taxon>Pleosporomycetidae</taxon>
        <taxon>Pleosporales</taxon>
        <taxon>Diademaceae</taxon>
        <taxon>Clathrospora</taxon>
    </lineage>
</organism>
<feature type="signal peptide" evidence="1">
    <location>
        <begin position="1"/>
        <end position="22"/>
    </location>
</feature>
<keyword evidence="3" id="KW-1185">Reference proteome</keyword>
<gene>
    <name evidence="2" type="ORF">EJ02DRAFT_167680</name>
</gene>
<dbReference type="EMBL" id="ML976035">
    <property type="protein sequence ID" value="KAF1942402.1"/>
    <property type="molecule type" value="Genomic_DNA"/>
</dbReference>
<reference evidence="2" key="1">
    <citation type="journal article" date="2020" name="Stud. Mycol.">
        <title>101 Dothideomycetes genomes: a test case for predicting lifestyles and emergence of pathogens.</title>
        <authorList>
            <person name="Haridas S."/>
            <person name="Albert R."/>
            <person name="Binder M."/>
            <person name="Bloem J."/>
            <person name="Labutti K."/>
            <person name="Salamov A."/>
            <person name="Andreopoulos B."/>
            <person name="Baker S."/>
            <person name="Barry K."/>
            <person name="Bills G."/>
            <person name="Bluhm B."/>
            <person name="Cannon C."/>
            <person name="Castanera R."/>
            <person name="Culley D."/>
            <person name="Daum C."/>
            <person name="Ezra D."/>
            <person name="Gonzalez J."/>
            <person name="Henrissat B."/>
            <person name="Kuo A."/>
            <person name="Liang C."/>
            <person name="Lipzen A."/>
            <person name="Lutzoni F."/>
            <person name="Magnuson J."/>
            <person name="Mondo S."/>
            <person name="Nolan M."/>
            <person name="Ohm R."/>
            <person name="Pangilinan J."/>
            <person name="Park H.-J."/>
            <person name="Ramirez L."/>
            <person name="Alfaro M."/>
            <person name="Sun H."/>
            <person name="Tritt A."/>
            <person name="Yoshinaga Y."/>
            <person name="Zwiers L.-H."/>
            <person name="Turgeon B."/>
            <person name="Goodwin S."/>
            <person name="Spatafora J."/>
            <person name="Crous P."/>
            <person name="Grigoriev I."/>
        </authorList>
    </citation>
    <scope>NUCLEOTIDE SEQUENCE</scope>
    <source>
        <strain evidence="2">CBS 161.51</strain>
    </source>
</reference>
<accession>A0A6A5SRU4</accession>
<dbReference type="AlphaFoldDB" id="A0A6A5SRU4"/>
<feature type="chain" id="PRO_5025463889" evidence="1">
    <location>
        <begin position="23"/>
        <end position="126"/>
    </location>
</feature>
<protein>
    <submittedName>
        <fullName evidence="2">Uncharacterized protein</fullName>
    </submittedName>
</protein>
<sequence length="126" mass="14340">MTNLRFTTLILTCMFFTTVALAMEWHNHLITHYSLVQSCLKKNKNLSVSATINTFDAYPYPYLRLVFLSSITHTQVQVWYVTIETSAVNQTFTEKNAIQFNSIHPPKIGKTLSNLSPLQCPCPPLS</sequence>